<dbReference type="AlphaFoldDB" id="A0A0W0VM88"/>
<evidence type="ECO:0000313" key="1">
    <source>
        <dbReference type="EMBL" id="KTD21217.1"/>
    </source>
</evidence>
<reference evidence="1 2" key="1">
    <citation type="submission" date="2015-11" db="EMBL/GenBank/DDBJ databases">
        <title>Genomic analysis of 38 Legionella species identifies large and diverse effector repertoires.</title>
        <authorList>
            <person name="Burstein D."/>
            <person name="Amaro F."/>
            <person name="Zusman T."/>
            <person name="Lifshitz Z."/>
            <person name="Cohen O."/>
            <person name="Gilbert J.A."/>
            <person name="Pupko T."/>
            <person name="Shuman H.A."/>
            <person name="Segal G."/>
        </authorList>
    </citation>
    <scope>NUCLEOTIDE SEQUENCE [LARGE SCALE GENOMIC DNA]</scope>
    <source>
        <strain evidence="1 2">ATCC 49505</strain>
    </source>
</reference>
<proteinExistence type="predicted"/>
<dbReference type="EMBL" id="LNYK01000016">
    <property type="protein sequence ID" value="KTD21217.1"/>
    <property type="molecule type" value="Genomic_DNA"/>
</dbReference>
<keyword evidence="2" id="KW-1185">Reference proteome</keyword>
<accession>A0A0W0VM88</accession>
<gene>
    <name evidence="1" type="ORF">Llon_1315</name>
</gene>
<protein>
    <submittedName>
        <fullName evidence="1">TnpA transposase</fullName>
    </submittedName>
</protein>
<sequence>MIYRVQHECRKIIPTFLDMISELKQSAFKALASFGKTLTLVHGRMKSPEYGGLVSQMELQKASIVK</sequence>
<dbReference type="Proteomes" id="UP000054997">
    <property type="component" value="Unassembled WGS sequence"/>
</dbReference>
<name>A0A0W0VM88_9GAMM</name>
<organism evidence="1 2">
    <name type="scientific">Legionella londiniensis</name>
    <dbReference type="NCBI Taxonomy" id="45068"/>
    <lineage>
        <taxon>Bacteria</taxon>
        <taxon>Pseudomonadati</taxon>
        <taxon>Pseudomonadota</taxon>
        <taxon>Gammaproteobacteria</taxon>
        <taxon>Legionellales</taxon>
        <taxon>Legionellaceae</taxon>
        <taxon>Legionella</taxon>
    </lineage>
</organism>
<dbReference type="PATRIC" id="fig|45068.5.peg.1421"/>
<dbReference type="STRING" id="45068.Llon_1315"/>
<evidence type="ECO:0000313" key="2">
    <source>
        <dbReference type="Proteomes" id="UP000054997"/>
    </source>
</evidence>
<comment type="caution">
    <text evidence="1">The sequence shown here is derived from an EMBL/GenBank/DDBJ whole genome shotgun (WGS) entry which is preliminary data.</text>
</comment>